<comment type="caution">
    <text evidence="4">The sequence shown here is derived from an EMBL/GenBank/DDBJ whole genome shotgun (WGS) entry which is preliminary data.</text>
</comment>
<organism evidence="4 5">
    <name type="scientific">Cladophialophora chaetospira</name>
    <dbReference type="NCBI Taxonomy" id="386627"/>
    <lineage>
        <taxon>Eukaryota</taxon>
        <taxon>Fungi</taxon>
        <taxon>Dikarya</taxon>
        <taxon>Ascomycota</taxon>
        <taxon>Pezizomycotina</taxon>
        <taxon>Eurotiomycetes</taxon>
        <taxon>Chaetothyriomycetidae</taxon>
        <taxon>Chaetothyriales</taxon>
        <taxon>Herpotrichiellaceae</taxon>
        <taxon>Cladophialophora</taxon>
    </lineage>
</organism>
<dbReference type="PRINTS" id="PR00081">
    <property type="entry name" value="GDHRDH"/>
</dbReference>
<gene>
    <name evidence="4" type="ORF">H2200_003488</name>
</gene>
<dbReference type="InterPro" id="IPR002347">
    <property type="entry name" value="SDR_fam"/>
</dbReference>
<dbReference type="Proteomes" id="UP001172673">
    <property type="component" value="Unassembled WGS sequence"/>
</dbReference>
<evidence type="ECO:0000256" key="1">
    <source>
        <dbReference type="ARBA" id="ARBA00006484"/>
    </source>
</evidence>
<evidence type="ECO:0000313" key="5">
    <source>
        <dbReference type="Proteomes" id="UP001172673"/>
    </source>
</evidence>
<dbReference type="PANTHER" id="PTHR24320:SF152">
    <property type="entry name" value="SHORT-CHAIN DEHYDROGENASE_REDUCTASE FAMILY PROTEIN"/>
    <property type="match status" value="1"/>
</dbReference>
<dbReference type="PANTHER" id="PTHR24320">
    <property type="entry name" value="RETINOL DEHYDROGENASE"/>
    <property type="match status" value="1"/>
</dbReference>
<sequence>MPSLFTSLQHLLIKPAYTIVSTLYTILIYITPARIQTRLSRTTSVYRQIINLLIGRALPDLTTFIPNVDLTGKNAIVTGSNSGIGLTIALELARRGANVALACRSLSRGETALQHILWNVPEAKGRVSVLKLDTSDLDSVKAFAVQWVESTASASRGAAGAKKLDILVHNAGISHAPPGKELTDDGIETLYATNFLGSFLLTYLLEPYLSGNARVVFTSSTGQLAGRFKDDFSLGPVRGVSEPGFHFPISKVPILGWERGSQGDSARYGMTKAMQCVLARILQRRWDQALSESQDKVQTQVTDPAVEDGEQFINRKRTAHSFTPDFTMTPIFGKFEATSGSWLNGLLRDPVFTLLKLGTVLATDVEQGAATGTWLACTRDLNVINGGGNHWDRMSRAFSVADAMSDEKLQRLWQRWQRDAGIEWT</sequence>
<dbReference type="AlphaFoldDB" id="A0AA38XI55"/>
<reference evidence="4" key="1">
    <citation type="submission" date="2022-10" db="EMBL/GenBank/DDBJ databases">
        <title>Culturing micro-colonial fungi from biological soil crusts in the Mojave desert and describing Neophaeococcomyces mojavensis, and introducing the new genera and species Taxawa tesnikishii.</title>
        <authorList>
            <person name="Kurbessoian T."/>
            <person name="Stajich J.E."/>
        </authorList>
    </citation>
    <scope>NUCLEOTIDE SEQUENCE</scope>
    <source>
        <strain evidence="4">TK_41</strain>
    </source>
</reference>
<dbReference type="Pfam" id="PF00106">
    <property type="entry name" value="adh_short"/>
    <property type="match status" value="1"/>
</dbReference>
<dbReference type="Gene3D" id="3.40.50.720">
    <property type="entry name" value="NAD(P)-binding Rossmann-like Domain"/>
    <property type="match status" value="1"/>
</dbReference>
<name>A0AA38XI55_9EURO</name>
<proteinExistence type="inferred from homology"/>
<dbReference type="GO" id="GO:0016491">
    <property type="term" value="F:oxidoreductase activity"/>
    <property type="evidence" value="ECO:0007669"/>
    <property type="project" value="UniProtKB-KW"/>
</dbReference>
<dbReference type="InterPro" id="IPR036291">
    <property type="entry name" value="NAD(P)-bd_dom_sf"/>
</dbReference>
<dbReference type="EMBL" id="JAPDRK010000004">
    <property type="protein sequence ID" value="KAJ9613546.1"/>
    <property type="molecule type" value="Genomic_DNA"/>
</dbReference>
<keyword evidence="5" id="KW-1185">Reference proteome</keyword>
<evidence type="ECO:0000313" key="4">
    <source>
        <dbReference type="EMBL" id="KAJ9613546.1"/>
    </source>
</evidence>
<keyword evidence="2" id="KW-0521">NADP</keyword>
<evidence type="ECO:0000256" key="3">
    <source>
        <dbReference type="ARBA" id="ARBA00023002"/>
    </source>
</evidence>
<comment type="similarity">
    <text evidence="1">Belongs to the short-chain dehydrogenases/reductases (SDR) family.</text>
</comment>
<accession>A0AA38XI55</accession>
<evidence type="ECO:0008006" key="6">
    <source>
        <dbReference type="Google" id="ProtNLM"/>
    </source>
</evidence>
<dbReference type="SUPFAM" id="SSF51735">
    <property type="entry name" value="NAD(P)-binding Rossmann-fold domains"/>
    <property type="match status" value="1"/>
</dbReference>
<evidence type="ECO:0000256" key="2">
    <source>
        <dbReference type="ARBA" id="ARBA00022857"/>
    </source>
</evidence>
<keyword evidence="3" id="KW-0560">Oxidoreductase</keyword>
<protein>
    <recommendedName>
        <fullName evidence="6">NAD(P)-binding protein</fullName>
    </recommendedName>
</protein>